<reference evidence="2" key="1">
    <citation type="submission" date="2021-03" db="EMBL/GenBank/DDBJ databases">
        <authorList>
            <person name="Tran Van P."/>
        </authorList>
    </citation>
    <scope>NUCLEOTIDE SEQUENCE</scope>
</reference>
<evidence type="ECO:0000256" key="1">
    <source>
        <dbReference type="SAM" id="MobiDB-lite"/>
    </source>
</evidence>
<sequence>MFQKELGRLNFKEVNPHLRGGRVQNHLETPTPHSSDRDSNLDLPGLGSMAQQKISVLAKCATKAGKDSVKENLGWDADFKYNPFVT</sequence>
<feature type="region of interest" description="Disordered" evidence="1">
    <location>
        <begin position="1"/>
        <end position="46"/>
    </location>
</feature>
<evidence type="ECO:0000313" key="3">
    <source>
        <dbReference type="Proteomes" id="UP001153148"/>
    </source>
</evidence>
<name>A0ABN7NW87_TIMPD</name>
<dbReference type="EMBL" id="CAJPIN010007519">
    <property type="protein sequence ID" value="CAG2058540.1"/>
    <property type="molecule type" value="Genomic_DNA"/>
</dbReference>
<gene>
    <name evidence="2" type="ORF">TPAB3V08_LOCUS5509</name>
</gene>
<protein>
    <submittedName>
        <fullName evidence="2">Uncharacterized protein</fullName>
    </submittedName>
</protein>
<evidence type="ECO:0000313" key="2">
    <source>
        <dbReference type="EMBL" id="CAG2058540.1"/>
    </source>
</evidence>
<organism evidence="2 3">
    <name type="scientific">Timema podura</name>
    <name type="common">Walking stick</name>
    <dbReference type="NCBI Taxonomy" id="61482"/>
    <lineage>
        <taxon>Eukaryota</taxon>
        <taxon>Metazoa</taxon>
        <taxon>Ecdysozoa</taxon>
        <taxon>Arthropoda</taxon>
        <taxon>Hexapoda</taxon>
        <taxon>Insecta</taxon>
        <taxon>Pterygota</taxon>
        <taxon>Neoptera</taxon>
        <taxon>Polyneoptera</taxon>
        <taxon>Phasmatodea</taxon>
        <taxon>Timematodea</taxon>
        <taxon>Timematoidea</taxon>
        <taxon>Timematidae</taxon>
        <taxon>Timema</taxon>
    </lineage>
</organism>
<comment type="caution">
    <text evidence="2">The sequence shown here is derived from an EMBL/GenBank/DDBJ whole genome shotgun (WGS) entry which is preliminary data.</text>
</comment>
<accession>A0ABN7NW87</accession>
<dbReference type="Proteomes" id="UP001153148">
    <property type="component" value="Unassembled WGS sequence"/>
</dbReference>
<keyword evidence="3" id="KW-1185">Reference proteome</keyword>
<proteinExistence type="predicted"/>
<feature type="compositionally biased region" description="Basic and acidic residues" evidence="1">
    <location>
        <begin position="1"/>
        <end position="16"/>
    </location>
</feature>